<dbReference type="Pfam" id="PF01476">
    <property type="entry name" value="LysM"/>
    <property type="match status" value="1"/>
</dbReference>
<gene>
    <name evidence="3" type="ORF">RDI58_024131</name>
</gene>
<keyword evidence="1" id="KW-0732">Signal</keyword>
<reference evidence="3 4" key="1">
    <citation type="submission" date="2024-02" db="EMBL/GenBank/DDBJ databases">
        <title>de novo genome assembly of Solanum bulbocastanum strain 11H21.</title>
        <authorList>
            <person name="Hosaka A.J."/>
        </authorList>
    </citation>
    <scope>NUCLEOTIDE SEQUENCE [LARGE SCALE GENOMIC DNA]</scope>
    <source>
        <tissue evidence="3">Young leaves</tissue>
    </source>
</reference>
<comment type="caution">
    <text evidence="3">The sequence shown here is derived from an EMBL/GenBank/DDBJ whole genome shotgun (WGS) entry which is preliminary data.</text>
</comment>
<feature type="signal peptide" evidence="1">
    <location>
        <begin position="1"/>
        <end position="27"/>
    </location>
</feature>
<sequence length="97" mass="11064">MASSTNYFNFSTIFLVFVLLSPKCSFSEVPNLKDDDQELVLCDEIYVVGEGETLQTISEKCDDLFILVENTHINEDDDIYPGFVLKITSRNLPLMFN</sequence>
<dbReference type="CDD" id="cd00118">
    <property type="entry name" value="LysM"/>
    <property type="match status" value="1"/>
</dbReference>
<proteinExistence type="predicted"/>
<dbReference type="EMBL" id="JBANQN010000010">
    <property type="protein sequence ID" value="KAK6777414.1"/>
    <property type="molecule type" value="Genomic_DNA"/>
</dbReference>
<dbReference type="PANTHER" id="PTHR33648:SF45">
    <property type="entry name" value="LYSM DOMAIN-CONTAINING PROTEIN, PUTATIVE-RELATED"/>
    <property type="match status" value="1"/>
</dbReference>
<dbReference type="InterPro" id="IPR018392">
    <property type="entry name" value="LysM"/>
</dbReference>
<evidence type="ECO:0000313" key="3">
    <source>
        <dbReference type="EMBL" id="KAK6777414.1"/>
    </source>
</evidence>
<protein>
    <recommendedName>
        <fullName evidence="2">LysM domain-containing protein</fullName>
    </recommendedName>
</protein>
<keyword evidence="4" id="KW-1185">Reference proteome</keyword>
<accession>A0AAN8Y309</accession>
<feature type="chain" id="PRO_5042836172" description="LysM domain-containing protein" evidence="1">
    <location>
        <begin position="28"/>
        <end position="97"/>
    </location>
</feature>
<evidence type="ECO:0000256" key="1">
    <source>
        <dbReference type="SAM" id="SignalP"/>
    </source>
</evidence>
<dbReference type="AlphaFoldDB" id="A0AAN8Y309"/>
<dbReference type="Proteomes" id="UP001371456">
    <property type="component" value="Unassembled WGS sequence"/>
</dbReference>
<dbReference type="PANTHER" id="PTHR33648">
    <property type="entry name" value="EMBRYO SAC 1"/>
    <property type="match status" value="1"/>
</dbReference>
<organism evidence="3 4">
    <name type="scientific">Solanum bulbocastanum</name>
    <name type="common">Wild potato</name>
    <dbReference type="NCBI Taxonomy" id="147425"/>
    <lineage>
        <taxon>Eukaryota</taxon>
        <taxon>Viridiplantae</taxon>
        <taxon>Streptophyta</taxon>
        <taxon>Embryophyta</taxon>
        <taxon>Tracheophyta</taxon>
        <taxon>Spermatophyta</taxon>
        <taxon>Magnoliopsida</taxon>
        <taxon>eudicotyledons</taxon>
        <taxon>Gunneridae</taxon>
        <taxon>Pentapetalae</taxon>
        <taxon>asterids</taxon>
        <taxon>lamiids</taxon>
        <taxon>Solanales</taxon>
        <taxon>Solanaceae</taxon>
        <taxon>Solanoideae</taxon>
        <taxon>Solaneae</taxon>
        <taxon>Solanum</taxon>
    </lineage>
</organism>
<evidence type="ECO:0000313" key="4">
    <source>
        <dbReference type="Proteomes" id="UP001371456"/>
    </source>
</evidence>
<evidence type="ECO:0000259" key="2">
    <source>
        <dbReference type="Pfam" id="PF01476"/>
    </source>
</evidence>
<feature type="domain" description="LysM" evidence="2">
    <location>
        <begin position="46"/>
        <end position="88"/>
    </location>
</feature>
<name>A0AAN8Y309_SOLBU</name>